<accession>A0A382L1G1</accession>
<dbReference type="InterPro" id="IPR013025">
    <property type="entry name" value="Ribosomal_uL23-like"/>
</dbReference>
<dbReference type="GO" id="GO:0005840">
    <property type="term" value="C:ribosome"/>
    <property type="evidence" value="ECO:0007669"/>
    <property type="project" value="UniProtKB-KW"/>
</dbReference>
<evidence type="ECO:0000256" key="1">
    <source>
        <dbReference type="ARBA" id="ARBA00006700"/>
    </source>
</evidence>
<evidence type="ECO:0000256" key="5">
    <source>
        <dbReference type="ARBA" id="ARBA00023274"/>
    </source>
</evidence>
<name>A0A382L1G1_9ZZZZ</name>
<comment type="similarity">
    <text evidence="1">Belongs to the universal ribosomal protein uL23 family.</text>
</comment>
<dbReference type="PANTHER" id="PTHR11620">
    <property type="entry name" value="60S RIBOSOMAL PROTEIN L23A"/>
    <property type="match status" value="1"/>
</dbReference>
<dbReference type="GO" id="GO:0019843">
    <property type="term" value="F:rRNA binding"/>
    <property type="evidence" value="ECO:0007669"/>
    <property type="project" value="UniProtKB-KW"/>
</dbReference>
<keyword evidence="2" id="KW-0699">rRNA-binding</keyword>
<dbReference type="GO" id="GO:1990904">
    <property type="term" value="C:ribonucleoprotein complex"/>
    <property type="evidence" value="ECO:0007669"/>
    <property type="project" value="UniProtKB-KW"/>
</dbReference>
<dbReference type="GO" id="GO:0006412">
    <property type="term" value="P:translation"/>
    <property type="evidence" value="ECO:0007669"/>
    <property type="project" value="InterPro"/>
</dbReference>
<reference evidence="6" key="1">
    <citation type="submission" date="2018-05" db="EMBL/GenBank/DDBJ databases">
        <authorList>
            <person name="Lanie J.A."/>
            <person name="Ng W.-L."/>
            <person name="Kazmierczak K.M."/>
            <person name="Andrzejewski T.M."/>
            <person name="Davidsen T.M."/>
            <person name="Wayne K.J."/>
            <person name="Tettelin H."/>
            <person name="Glass J.I."/>
            <person name="Rusch D."/>
            <person name="Podicherti R."/>
            <person name="Tsui H.-C.T."/>
            <person name="Winkler M.E."/>
        </authorList>
    </citation>
    <scope>NUCLEOTIDE SEQUENCE</scope>
</reference>
<dbReference type="NCBIfam" id="NF004363">
    <property type="entry name" value="PRK05738.2-4"/>
    <property type="match status" value="1"/>
</dbReference>
<dbReference type="AlphaFoldDB" id="A0A382L1G1"/>
<keyword evidence="4" id="KW-0689">Ribosomal protein</keyword>
<dbReference type="InterPro" id="IPR012678">
    <property type="entry name" value="Ribosomal_uL23/eL15/eS24_sf"/>
</dbReference>
<dbReference type="Pfam" id="PF00276">
    <property type="entry name" value="Ribosomal_L23"/>
    <property type="match status" value="1"/>
</dbReference>
<dbReference type="HAMAP" id="MF_01369_B">
    <property type="entry name" value="Ribosomal_uL23_B"/>
    <property type="match status" value="1"/>
</dbReference>
<protein>
    <recommendedName>
        <fullName evidence="7">50S ribosomal protein L23</fullName>
    </recommendedName>
</protein>
<evidence type="ECO:0000313" key="6">
    <source>
        <dbReference type="EMBL" id="SVC30429.1"/>
    </source>
</evidence>
<sequence length="105" mass="12070">MYQKLLIKPVLTEKMAIMQERENKYAFIVEKSANKNQIKDAIEKKFDVLVSKVATMNIDGKLKNMTTRSNGRTIKTQGRRSSYKKAIITLEEGYTIDLVRGEVEV</sequence>
<dbReference type="SUPFAM" id="SSF54189">
    <property type="entry name" value="Ribosomal proteins S24e, L23 and L15e"/>
    <property type="match status" value="1"/>
</dbReference>
<dbReference type="EMBL" id="UINC01084102">
    <property type="protein sequence ID" value="SVC30429.1"/>
    <property type="molecule type" value="Genomic_DNA"/>
</dbReference>
<dbReference type="PROSITE" id="PS00050">
    <property type="entry name" value="RIBOSOMAL_L23"/>
    <property type="match status" value="1"/>
</dbReference>
<evidence type="ECO:0000256" key="2">
    <source>
        <dbReference type="ARBA" id="ARBA00022730"/>
    </source>
</evidence>
<evidence type="ECO:0008006" key="7">
    <source>
        <dbReference type="Google" id="ProtNLM"/>
    </source>
</evidence>
<evidence type="ECO:0000256" key="4">
    <source>
        <dbReference type="ARBA" id="ARBA00022980"/>
    </source>
</evidence>
<keyword evidence="3" id="KW-0694">RNA-binding</keyword>
<evidence type="ECO:0000256" key="3">
    <source>
        <dbReference type="ARBA" id="ARBA00022884"/>
    </source>
</evidence>
<gene>
    <name evidence="6" type="ORF">METZ01_LOCUS283283</name>
</gene>
<dbReference type="InterPro" id="IPR001014">
    <property type="entry name" value="Ribosomal_uL23_CS"/>
</dbReference>
<dbReference type="InterPro" id="IPR012677">
    <property type="entry name" value="Nucleotide-bd_a/b_plait_sf"/>
</dbReference>
<proteinExistence type="inferred from homology"/>
<organism evidence="6">
    <name type="scientific">marine metagenome</name>
    <dbReference type="NCBI Taxonomy" id="408172"/>
    <lineage>
        <taxon>unclassified sequences</taxon>
        <taxon>metagenomes</taxon>
        <taxon>ecological metagenomes</taxon>
    </lineage>
</organism>
<dbReference type="GO" id="GO:0003735">
    <property type="term" value="F:structural constituent of ribosome"/>
    <property type="evidence" value="ECO:0007669"/>
    <property type="project" value="InterPro"/>
</dbReference>
<dbReference type="Gene3D" id="3.30.70.330">
    <property type="match status" value="1"/>
</dbReference>
<keyword evidence="5" id="KW-0687">Ribonucleoprotein</keyword>